<evidence type="ECO:0000256" key="2">
    <source>
        <dbReference type="ARBA" id="ARBA00018672"/>
    </source>
</evidence>
<dbReference type="GO" id="GO:0005737">
    <property type="term" value="C:cytoplasm"/>
    <property type="evidence" value="ECO:0007669"/>
    <property type="project" value="UniProtKB-SubCell"/>
</dbReference>
<dbReference type="PANTHER" id="PTHR42713:SF3">
    <property type="entry name" value="TRANSCRIPTIONAL REGULATORY PROTEIN HPTR"/>
    <property type="match status" value="1"/>
</dbReference>
<evidence type="ECO:0000256" key="5">
    <source>
        <dbReference type="ARBA" id="ARBA00023012"/>
    </source>
</evidence>
<feature type="domain" description="Response regulatory" evidence="12">
    <location>
        <begin position="3"/>
        <end position="121"/>
    </location>
</feature>
<dbReference type="InterPro" id="IPR018062">
    <property type="entry name" value="HTH_AraC-typ_CS"/>
</dbReference>
<dbReference type="GO" id="GO:0043565">
    <property type="term" value="F:sequence-specific DNA binding"/>
    <property type="evidence" value="ECO:0007669"/>
    <property type="project" value="InterPro"/>
</dbReference>
<dbReference type="PROSITE" id="PS00041">
    <property type="entry name" value="HTH_ARAC_FAMILY_1"/>
    <property type="match status" value="1"/>
</dbReference>
<evidence type="ECO:0000313" key="14">
    <source>
        <dbReference type="Proteomes" id="UP000237749"/>
    </source>
</evidence>
<keyword evidence="7" id="KW-0238">DNA-binding</keyword>
<evidence type="ECO:0000256" key="8">
    <source>
        <dbReference type="ARBA" id="ARBA00023163"/>
    </source>
</evidence>
<dbReference type="SMART" id="SM00342">
    <property type="entry name" value="HTH_ARAC"/>
    <property type="match status" value="1"/>
</dbReference>
<evidence type="ECO:0000256" key="7">
    <source>
        <dbReference type="ARBA" id="ARBA00023125"/>
    </source>
</evidence>
<dbReference type="AlphaFoldDB" id="A0A2S6HPI5"/>
<dbReference type="Proteomes" id="UP000237749">
    <property type="component" value="Unassembled WGS sequence"/>
</dbReference>
<dbReference type="GO" id="GO:0000160">
    <property type="term" value="P:phosphorelay signal transduction system"/>
    <property type="evidence" value="ECO:0007669"/>
    <property type="project" value="UniProtKB-KW"/>
</dbReference>
<dbReference type="GO" id="GO:0003700">
    <property type="term" value="F:DNA-binding transcription factor activity"/>
    <property type="evidence" value="ECO:0007669"/>
    <property type="project" value="InterPro"/>
</dbReference>
<dbReference type="InterPro" id="IPR011006">
    <property type="entry name" value="CheY-like_superfamily"/>
</dbReference>
<keyword evidence="5" id="KW-0902">Two-component regulatory system</keyword>
<dbReference type="OrthoDB" id="2600165at2"/>
<comment type="subcellular location">
    <subcellularLocation>
        <location evidence="1">Cytoplasm</location>
    </subcellularLocation>
</comment>
<dbReference type="PROSITE" id="PS01124">
    <property type="entry name" value="HTH_ARAC_FAMILY_2"/>
    <property type="match status" value="1"/>
</dbReference>
<dbReference type="InterPro" id="IPR009057">
    <property type="entry name" value="Homeodomain-like_sf"/>
</dbReference>
<dbReference type="Gene3D" id="1.10.10.60">
    <property type="entry name" value="Homeodomain-like"/>
    <property type="match status" value="2"/>
</dbReference>
<evidence type="ECO:0000256" key="10">
    <source>
        <dbReference type="PROSITE-ProRule" id="PRU00169"/>
    </source>
</evidence>
<evidence type="ECO:0000256" key="1">
    <source>
        <dbReference type="ARBA" id="ARBA00004496"/>
    </source>
</evidence>
<evidence type="ECO:0000259" key="11">
    <source>
        <dbReference type="PROSITE" id="PS01124"/>
    </source>
</evidence>
<dbReference type="EMBL" id="PTJA01000010">
    <property type="protein sequence ID" value="PPK79457.1"/>
    <property type="molecule type" value="Genomic_DNA"/>
</dbReference>
<proteinExistence type="predicted"/>
<dbReference type="PANTHER" id="PTHR42713">
    <property type="entry name" value="HISTIDINE KINASE-RELATED"/>
    <property type="match status" value="1"/>
</dbReference>
<evidence type="ECO:0000256" key="9">
    <source>
        <dbReference type="ARBA" id="ARBA00024867"/>
    </source>
</evidence>
<comment type="caution">
    <text evidence="13">The sequence shown here is derived from an EMBL/GenBank/DDBJ whole genome shotgun (WGS) entry which is preliminary data.</text>
</comment>
<dbReference type="InterPro" id="IPR018060">
    <property type="entry name" value="HTH_AraC"/>
</dbReference>
<name>A0A2S6HPI5_9FIRM</name>
<dbReference type="SUPFAM" id="SSF52172">
    <property type="entry name" value="CheY-like"/>
    <property type="match status" value="1"/>
</dbReference>
<organism evidence="13 14">
    <name type="scientific">Lacrimispora xylanisolvens</name>
    <dbReference type="NCBI Taxonomy" id="384636"/>
    <lineage>
        <taxon>Bacteria</taxon>
        <taxon>Bacillati</taxon>
        <taxon>Bacillota</taxon>
        <taxon>Clostridia</taxon>
        <taxon>Lachnospirales</taxon>
        <taxon>Lachnospiraceae</taxon>
        <taxon>Lacrimispora</taxon>
    </lineage>
</organism>
<evidence type="ECO:0000256" key="6">
    <source>
        <dbReference type="ARBA" id="ARBA00023015"/>
    </source>
</evidence>
<reference evidence="13 14" key="1">
    <citation type="submission" date="2018-02" db="EMBL/GenBank/DDBJ databases">
        <title>Genomic Encyclopedia of Archaeal and Bacterial Type Strains, Phase II (KMG-II): from individual species to whole genera.</title>
        <authorList>
            <person name="Goeker M."/>
        </authorList>
    </citation>
    <scope>NUCLEOTIDE SEQUENCE [LARGE SCALE GENOMIC DNA]</scope>
    <source>
        <strain evidence="13 14">DSM 3808</strain>
    </source>
</reference>
<dbReference type="RefSeq" id="WP_104438319.1">
    <property type="nucleotide sequence ID" value="NZ_PTJA01000010.1"/>
</dbReference>
<evidence type="ECO:0000259" key="12">
    <source>
        <dbReference type="PROSITE" id="PS50110"/>
    </source>
</evidence>
<accession>A0A2S6HPI5</accession>
<evidence type="ECO:0000256" key="4">
    <source>
        <dbReference type="ARBA" id="ARBA00022553"/>
    </source>
</evidence>
<dbReference type="Gene3D" id="3.40.50.2300">
    <property type="match status" value="1"/>
</dbReference>
<keyword evidence="6" id="KW-0805">Transcription regulation</keyword>
<dbReference type="InterPro" id="IPR051552">
    <property type="entry name" value="HptR"/>
</dbReference>
<keyword evidence="14" id="KW-1185">Reference proteome</keyword>
<protein>
    <recommendedName>
        <fullName evidence="2">Stage 0 sporulation protein A homolog</fullName>
    </recommendedName>
</protein>
<dbReference type="PROSITE" id="PS50110">
    <property type="entry name" value="RESPONSE_REGULATORY"/>
    <property type="match status" value="1"/>
</dbReference>
<keyword evidence="8" id="KW-0804">Transcription</keyword>
<keyword evidence="4 10" id="KW-0597">Phosphoprotein</keyword>
<evidence type="ECO:0000256" key="3">
    <source>
        <dbReference type="ARBA" id="ARBA00022490"/>
    </source>
</evidence>
<feature type="modified residue" description="4-aspartylphosphate" evidence="10">
    <location>
        <position position="55"/>
    </location>
</feature>
<dbReference type="Pfam" id="PF12833">
    <property type="entry name" value="HTH_18"/>
    <property type="match status" value="1"/>
</dbReference>
<comment type="function">
    <text evidence="9">May play the central regulatory role in sporulation. It may be an element of the effector pathway responsible for the activation of sporulation genes in response to nutritional stress. Spo0A may act in concert with spo0H (a sigma factor) to control the expression of some genes that are critical to the sporulation process.</text>
</comment>
<feature type="domain" description="HTH araC/xylS-type" evidence="11">
    <location>
        <begin position="428"/>
        <end position="526"/>
    </location>
</feature>
<keyword evidence="3" id="KW-0963">Cytoplasm</keyword>
<dbReference type="CDD" id="cd17536">
    <property type="entry name" value="REC_YesN-like"/>
    <property type="match status" value="1"/>
</dbReference>
<dbReference type="SUPFAM" id="SSF46689">
    <property type="entry name" value="Homeodomain-like"/>
    <property type="match status" value="1"/>
</dbReference>
<dbReference type="InterPro" id="IPR001789">
    <property type="entry name" value="Sig_transdc_resp-reg_receiver"/>
</dbReference>
<gene>
    <name evidence="13" type="ORF">BXY41_110183</name>
</gene>
<dbReference type="SMART" id="SM00448">
    <property type="entry name" value="REC"/>
    <property type="match status" value="1"/>
</dbReference>
<sequence length="532" mass="62847">MIRVLLVDDEPFIVQGLKVLIDWEQEGYEIVKTAANGMEALEYLKNNQVDLIIADIKMPVMSGMELLEILRKDKVSRADFIILSGFSDFSYAQQAIRFECFDYILKPVVKEELIRVLHRLNYQRQGSKKQQLNKIKMEKAYLARNMISLIFGKYDQINLDYIREQMQWSEGISYVDIEIDNIEQMEELMDEEKRNQQRELYRACLAFLKEDGDHCIFDVSSHEKTYDIGFIYCDYMAKNAGETQKAYLERFRKYLKDAMSLPVVMLVGKKVNDISKISNSYGAARILRSFQAFRKKQPIYYYEKEVQVNNNGIVLCKQYLDDLLFAVEQNERGRIEESVERLYEEMNHLRFAMDTVNLNINYLLFQLIHLASEQDGYVNQEEIMLYISENVFEGDMLRGGKEHLIRLSCEYAAYLEQLRKHVSKDILHEVEKDIRKNYAKNLSLREYSNKYYLNSAYLGQLFRKKYGMSFKDYLNNCRIEQAAVRLLRTDLKIYQIAEEVGYRDLDYFVNRFISVKGCTPSKFRKGGENRVK</sequence>
<dbReference type="Pfam" id="PF00072">
    <property type="entry name" value="Response_reg"/>
    <property type="match status" value="1"/>
</dbReference>
<evidence type="ECO:0000313" key="13">
    <source>
        <dbReference type="EMBL" id="PPK79457.1"/>
    </source>
</evidence>